<dbReference type="InterPro" id="IPR010753">
    <property type="entry name" value="DUF1330"/>
</dbReference>
<dbReference type="Pfam" id="PF07045">
    <property type="entry name" value="DUF1330"/>
    <property type="match status" value="1"/>
</dbReference>
<reference evidence="2 3" key="1">
    <citation type="submission" date="2024-07" db="EMBL/GenBank/DDBJ databases">
        <title>Marimonas sp.nov., isolated from tidal-flat sediment.</title>
        <authorList>
            <person name="Jayan J.N."/>
            <person name="Lee S.S."/>
        </authorList>
    </citation>
    <scope>NUCLEOTIDE SEQUENCE [LARGE SCALE GENOMIC DNA]</scope>
    <source>
        <strain evidence="2 3">MJW-29</strain>
    </source>
</reference>
<protein>
    <submittedName>
        <fullName evidence="2">DUF1330 domain-containing protein</fullName>
    </submittedName>
</protein>
<comment type="caution">
    <text evidence="2">The sequence shown here is derived from an EMBL/GenBank/DDBJ whole genome shotgun (WGS) entry which is preliminary data.</text>
</comment>
<dbReference type="EMBL" id="JBFNXX010000001">
    <property type="protein sequence ID" value="MEW9918080.1"/>
    <property type="molecule type" value="Genomic_DNA"/>
</dbReference>
<evidence type="ECO:0000313" key="2">
    <source>
        <dbReference type="EMBL" id="MEW9918080.1"/>
    </source>
</evidence>
<evidence type="ECO:0000313" key="3">
    <source>
        <dbReference type="Proteomes" id="UP001556098"/>
    </source>
</evidence>
<dbReference type="SUPFAM" id="SSF54909">
    <property type="entry name" value="Dimeric alpha+beta barrel"/>
    <property type="match status" value="1"/>
</dbReference>
<dbReference type="Gene3D" id="3.30.70.100">
    <property type="match status" value="1"/>
</dbReference>
<accession>A0ABV3RGI8</accession>
<dbReference type="RefSeq" id="WP_367875780.1">
    <property type="nucleotide sequence ID" value="NZ_JBFNXX010000001.1"/>
</dbReference>
<name>A0ABV3RGI8_9RHOB</name>
<dbReference type="Proteomes" id="UP001556098">
    <property type="component" value="Unassembled WGS sequence"/>
</dbReference>
<evidence type="ECO:0000259" key="1">
    <source>
        <dbReference type="Pfam" id="PF07045"/>
    </source>
</evidence>
<gene>
    <name evidence="2" type="ORF">AB2B41_00560</name>
</gene>
<proteinExistence type="predicted"/>
<dbReference type="PANTHER" id="PTHR41521:SF4">
    <property type="entry name" value="BLR0684 PROTEIN"/>
    <property type="match status" value="1"/>
</dbReference>
<dbReference type="PANTHER" id="PTHR41521">
    <property type="match status" value="1"/>
</dbReference>
<keyword evidence="3" id="KW-1185">Reference proteome</keyword>
<feature type="domain" description="DUF1330" evidence="1">
    <location>
        <begin position="3"/>
        <end position="95"/>
    </location>
</feature>
<sequence length="96" mass="10589">MPKGYIIAHIDVHDREMFAEFRAASAPVLKEFGATVLVGNPSPEQREGASKPMTIVVEFPDVETARRFYDSQGYTEARAVREACADTDLMIVEGIA</sequence>
<organism evidence="2 3">
    <name type="scientific">Sulfitobacter sediminis</name>
    <dbReference type="NCBI Taxonomy" id="3234186"/>
    <lineage>
        <taxon>Bacteria</taxon>
        <taxon>Pseudomonadati</taxon>
        <taxon>Pseudomonadota</taxon>
        <taxon>Alphaproteobacteria</taxon>
        <taxon>Rhodobacterales</taxon>
        <taxon>Roseobacteraceae</taxon>
        <taxon>Sulfitobacter</taxon>
    </lineage>
</organism>
<dbReference type="InterPro" id="IPR011008">
    <property type="entry name" value="Dimeric_a/b-barrel"/>
</dbReference>